<dbReference type="EMBL" id="JACHXG010000002">
    <property type="protein sequence ID" value="MBB3088094.1"/>
    <property type="molecule type" value="Genomic_DNA"/>
</dbReference>
<evidence type="ECO:0000313" key="2">
    <source>
        <dbReference type="Proteomes" id="UP000577707"/>
    </source>
</evidence>
<proteinExistence type="predicted"/>
<protein>
    <submittedName>
        <fullName evidence="1">Uncharacterized protein</fullName>
    </submittedName>
</protein>
<gene>
    <name evidence="1" type="ORF">FHS12_001027</name>
</gene>
<evidence type="ECO:0000313" key="1">
    <source>
        <dbReference type="EMBL" id="MBB3088094.1"/>
    </source>
</evidence>
<keyword evidence="2" id="KW-1185">Reference proteome</keyword>
<reference evidence="1 2" key="1">
    <citation type="submission" date="2020-08" db="EMBL/GenBank/DDBJ databases">
        <title>Genomic Encyclopedia of Type Strains, Phase III (KMG-III): the genomes of soil and plant-associated and newly described type strains.</title>
        <authorList>
            <person name="Whitman W."/>
        </authorList>
    </citation>
    <scope>NUCLEOTIDE SEQUENCE [LARGE SCALE GENOMIC DNA]</scope>
    <source>
        <strain evidence="1 2">CECT 3302</strain>
    </source>
</reference>
<comment type="caution">
    <text evidence="1">The sequence shown here is derived from an EMBL/GenBank/DDBJ whole genome shotgun (WGS) entry which is preliminary data.</text>
</comment>
<dbReference type="Proteomes" id="UP000577707">
    <property type="component" value="Unassembled WGS sequence"/>
</dbReference>
<organism evidence="1 2">
    <name type="scientific">Nocardioides albus</name>
    <dbReference type="NCBI Taxonomy" id="1841"/>
    <lineage>
        <taxon>Bacteria</taxon>
        <taxon>Bacillati</taxon>
        <taxon>Actinomycetota</taxon>
        <taxon>Actinomycetes</taxon>
        <taxon>Propionibacteriales</taxon>
        <taxon>Nocardioidaceae</taxon>
        <taxon>Nocardioides</taxon>
    </lineage>
</organism>
<sequence>MRATSRITTREAIRRICELHMIGKVEANRVLTARLAGPGQKVGSAIVYDEHRLAELLARPRCTEQTLDSVRPVIVRLGRDRRFDLSQTWDEQAEVARRNWYVPFFLGTMLDLWGCLDGRRFPLVATIASWVVFGAEGTGHTYDEGASPAANRSTPPRTFQVEPPGDWFAPIKETWLPLEHGPTVTIWGAPTTNSALREVDWLRVDADKQKKQAEYDAWLRSAPHLRDVAQVGLTDVDAVLGAWSRAAPSHPETGRDGAE</sequence>
<name>A0A7W5A2H7_9ACTN</name>
<dbReference type="AlphaFoldDB" id="A0A7W5A2H7"/>
<accession>A0A7W5A2H7</accession>